<sequence>MPLDLSVIGNERLLMETRRSLERFTPDHLQDVSICEESLLCKVWGRNRRGQHRNIKAEEDDDTMHPLALSMDIPDIDERHLLMETKRSLERLTPDYLQNVSVFEDTLLCKVWETNRRGEEKLITKIVCPFCSSTIAPQYQSKGRRWYVTNFNKHLRKHSKNRCSSAF</sequence>
<name>A0A9Q0N616_9DIPT</name>
<organism evidence="1 2">
    <name type="scientific">Pseudolycoriella hygida</name>
    <dbReference type="NCBI Taxonomy" id="35572"/>
    <lineage>
        <taxon>Eukaryota</taxon>
        <taxon>Metazoa</taxon>
        <taxon>Ecdysozoa</taxon>
        <taxon>Arthropoda</taxon>
        <taxon>Hexapoda</taxon>
        <taxon>Insecta</taxon>
        <taxon>Pterygota</taxon>
        <taxon>Neoptera</taxon>
        <taxon>Endopterygota</taxon>
        <taxon>Diptera</taxon>
        <taxon>Nematocera</taxon>
        <taxon>Sciaroidea</taxon>
        <taxon>Sciaridae</taxon>
        <taxon>Pseudolycoriella</taxon>
    </lineage>
</organism>
<comment type="caution">
    <text evidence="1">The sequence shown here is derived from an EMBL/GenBank/DDBJ whole genome shotgun (WGS) entry which is preliminary data.</text>
</comment>
<dbReference type="Proteomes" id="UP001151699">
    <property type="component" value="Chromosome B"/>
</dbReference>
<protein>
    <submittedName>
        <fullName evidence="1">Uncharacterized protein</fullName>
    </submittedName>
</protein>
<reference evidence="1" key="1">
    <citation type="submission" date="2022-07" db="EMBL/GenBank/DDBJ databases">
        <authorList>
            <person name="Trinca V."/>
            <person name="Uliana J.V.C."/>
            <person name="Torres T.T."/>
            <person name="Ward R.J."/>
            <person name="Monesi N."/>
        </authorList>
    </citation>
    <scope>NUCLEOTIDE SEQUENCE</scope>
    <source>
        <strain evidence="1">HSMRA1968</strain>
        <tissue evidence="1">Whole embryos</tissue>
    </source>
</reference>
<gene>
    <name evidence="1" type="ORF">Bhyg_09203</name>
</gene>
<evidence type="ECO:0000313" key="2">
    <source>
        <dbReference type="Proteomes" id="UP001151699"/>
    </source>
</evidence>
<proteinExistence type="predicted"/>
<accession>A0A9Q0N616</accession>
<dbReference type="AlphaFoldDB" id="A0A9Q0N616"/>
<keyword evidence="2" id="KW-1185">Reference proteome</keyword>
<dbReference type="EMBL" id="WJQU01000002">
    <property type="protein sequence ID" value="KAJ6644236.1"/>
    <property type="molecule type" value="Genomic_DNA"/>
</dbReference>
<evidence type="ECO:0000313" key="1">
    <source>
        <dbReference type="EMBL" id="KAJ6644236.1"/>
    </source>
</evidence>